<protein>
    <submittedName>
        <fullName evidence="2">Uncharacterized protein</fullName>
    </submittedName>
</protein>
<dbReference type="Proteomes" id="UP000799438">
    <property type="component" value="Unassembled WGS sequence"/>
</dbReference>
<evidence type="ECO:0000313" key="3">
    <source>
        <dbReference type="Proteomes" id="UP000799438"/>
    </source>
</evidence>
<feature type="region of interest" description="Disordered" evidence="1">
    <location>
        <begin position="1"/>
        <end position="74"/>
    </location>
</feature>
<dbReference type="GeneID" id="54297612"/>
<proteinExistence type="predicted"/>
<organism evidence="2 3">
    <name type="scientific">Aplosporella prunicola CBS 121167</name>
    <dbReference type="NCBI Taxonomy" id="1176127"/>
    <lineage>
        <taxon>Eukaryota</taxon>
        <taxon>Fungi</taxon>
        <taxon>Dikarya</taxon>
        <taxon>Ascomycota</taxon>
        <taxon>Pezizomycotina</taxon>
        <taxon>Dothideomycetes</taxon>
        <taxon>Dothideomycetes incertae sedis</taxon>
        <taxon>Botryosphaeriales</taxon>
        <taxon>Aplosporellaceae</taxon>
        <taxon>Aplosporella</taxon>
    </lineage>
</organism>
<name>A0A6A6BJ68_9PEZI</name>
<dbReference type="AlphaFoldDB" id="A0A6A6BJ68"/>
<sequence length="145" mass="16616">MAAVQDAGLERVVDGPEMEQEREVLVVQEKELEQKYEEKREDAHDAEEREEEQEKHNHDHDHTEEETDSDVIWRSRTTRAGMPALLQPMFDKGDKVYFCPKGNRRAKQGPFRVVTSKAGNTGGVYTLETPKGPMHNIVETELIQA</sequence>
<evidence type="ECO:0000256" key="1">
    <source>
        <dbReference type="SAM" id="MobiDB-lite"/>
    </source>
</evidence>
<gene>
    <name evidence="2" type="ORF">K452DRAFT_285457</name>
</gene>
<keyword evidence="3" id="KW-1185">Reference proteome</keyword>
<dbReference type="EMBL" id="ML995480">
    <property type="protein sequence ID" value="KAF2144210.1"/>
    <property type="molecule type" value="Genomic_DNA"/>
</dbReference>
<feature type="compositionally biased region" description="Basic and acidic residues" evidence="1">
    <location>
        <begin position="8"/>
        <end position="63"/>
    </location>
</feature>
<dbReference type="RefSeq" id="XP_033399922.1">
    <property type="nucleotide sequence ID" value="XM_033540116.1"/>
</dbReference>
<evidence type="ECO:0000313" key="2">
    <source>
        <dbReference type="EMBL" id="KAF2144210.1"/>
    </source>
</evidence>
<accession>A0A6A6BJ68</accession>
<reference evidence="2" key="1">
    <citation type="journal article" date="2020" name="Stud. Mycol.">
        <title>101 Dothideomycetes genomes: a test case for predicting lifestyles and emergence of pathogens.</title>
        <authorList>
            <person name="Haridas S."/>
            <person name="Albert R."/>
            <person name="Binder M."/>
            <person name="Bloem J."/>
            <person name="Labutti K."/>
            <person name="Salamov A."/>
            <person name="Andreopoulos B."/>
            <person name="Baker S."/>
            <person name="Barry K."/>
            <person name="Bills G."/>
            <person name="Bluhm B."/>
            <person name="Cannon C."/>
            <person name="Castanera R."/>
            <person name="Culley D."/>
            <person name="Daum C."/>
            <person name="Ezra D."/>
            <person name="Gonzalez J."/>
            <person name="Henrissat B."/>
            <person name="Kuo A."/>
            <person name="Liang C."/>
            <person name="Lipzen A."/>
            <person name="Lutzoni F."/>
            <person name="Magnuson J."/>
            <person name="Mondo S."/>
            <person name="Nolan M."/>
            <person name="Ohm R."/>
            <person name="Pangilinan J."/>
            <person name="Park H.-J."/>
            <person name="Ramirez L."/>
            <person name="Alfaro M."/>
            <person name="Sun H."/>
            <person name="Tritt A."/>
            <person name="Yoshinaga Y."/>
            <person name="Zwiers L.-H."/>
            <person name="Turgeon B."/>
            <person name="Goodwin S."/>
            <person name="Spatafora J."/>
            <person name="Crous P."/>
            <person name="Grigoriev I."/>
        </authorList>
    </citation>
    <scope>NUCLEOTIDE SEQUENCE</scope>
    <source>
        <strain evidence="2">CBS 121167</strain>
    </source>
</reference>